<dbReference type="Proteomes" id="UP000831327">
    <property type="component" value="Chromosome"/>
</dbReference>
<feature type="chain" id="PRO_5045396301" description="SCP domain-containing protein" evidence="1">
    <location>
        <begin position="19"/>
        <end position="154"/>
    </location>
</feature>
<keyword evidence="1" id="KW-0732">Signal</keyword>
<evidence type="ECO:0000313" key="3">
    <source>
        <dbReference type="EMBL" id="BDG71538.1"/>
    </source>
</evidence>
<evidence type="ECO:0000256" key="1">
    <source>
        <dbReference type="SAM" id="SignalP"/>
    </source>
</evidence>
<dbReference type="PANTHER" id="PTHR31157">
    <property type="entry name" value="SCP DOMAIN-CONTAINING PROTEIN"/>
    <property type="match status" value="1"/>
</dbReference>
<protein>
    <recommendedName>
        <fullName evidence="2">SCP domain-containing protein</fullName>
    </recommendedName>
</protein>
<dbReference type="InterPro" id="IPR014044">
    <property type="entry name" value="CAP_dom"/>
</dbReference>
<dbReference type="Gene3D" id="3.40.33.10">
    <property type="entry name" value="CAP"/>
    <property type="match status" value="1"/>
</dbReference>
<feature type="domain" description="SCP" evidence="2">
    <location>
        <begin position="28"/>
        <end position="134"/>
    </location>
</feature>
<organism evidence="3 4">
    <name type="scientific">Roseomonas fluvialis</name>
    <dbReference type="NCBI Taxonomy" id="1750527"/>
    <lineage>
        <taxon>Bacteria</taxon>
        <taxon>Pseudomonadati</taxon>
        <taxon>Pseudomonadota</taxon>
        <taxon>Alphaproteobacteria</taxon>
        <taxon>Acetobacterales</taxon>
        <taxon>Roseomonadaceae</taxon>
        <taxon>Roseomonas</taxon>
    </lineage>
</organism>
<evidence type="ECO:0000259" key="2">
    <source>
        <dbReference type="Pfam" id="PF00188"/>
    </source>
</evidence>
<reference evidence="3 4" key="1">
    <citation type="journal article" date="2016" name="Microbes Environ.">
        <title>Phylogenetically diverse aerobic anoxygenic phototrophic bacteria isolated from epilithic biofilms in Tama river, Japan.</title>
        <authorList>
            <person name="Hirose S."/>
            <person name="Matsuura K."/>
            <person name="Haruta S."/>
        </authorList>
    </citation>
    <scope>NUCLEOTIDE SEQUENCE [LARGE SCALE GENOMIC DNA]</scope>
    <source>
        <strain evidence="3 4">S08</strain>
    </source>
</reference>
<dbReference type="CDD" id="cd05379">
    <property type="entry name" value="CAP_bacterial"/>
    <property type="match status" value="1"/>
</dbReference>
<evidence type="ECO:0000313" key="4">
    <source>
        <dbReference type="Proteomes" id="UP000831327"/>
    </source>
</evidence>
<dbReference type="Pfam" id="PF00188">
    <property type="entry name" value="CAP"/>
    <property type="match status" value="1"/>
</dbReference>
<feature type="signal peptide" evidence="1">
    <location>
        <begin position="1"/>
        <end position="18"/>
    </location>
</feature>
<dbReference type="EMBL" id="AP025637">
    <property type="protein sequence ID" value="BDG71538.1"/>
    <property type="molecule type" value="Genomic_DNA"/>
</dbReference>
<dbReference type="RefSeq" id="WP_244458804.1">
    <property type="nucleotide sequence ID" value="NZ_AP025637.1"/>
</dbReference>
<name>A0ABM7Y159_9PROT</name>
<gene>
    <name evidence="3" type="ORF">Rmf_14670</name>
</gene>
<dbReference type="PANTHER" id="PTHR31157:SF1">
    <property type="entry name" value="SCP DOMAIN-CONTAINING PROTEIN"/>
    <property type="match status" value="1"/>
</dbReference>
<proteinExistence type="predicted"/>
<accession>A0ABM7Y159</accession>
<dbReference type="SUPFAM" id="SSF55797">
    <property type="entry name" value="PR-1-like"/>
    <property type="match status" value="1"/>
</dbReference>
<dbReference type="InterPro" id="IPR035940">
    <property type="entry name" value="CAP_sf"/>
</dbReference>
<sequence>MKAIILAILALLAMPAQAADPGLQQAMLAEVNAIRARAGRAPVALDARLSRAALEHSIDMLRAGQLGHTGSDGSDPGRRITRAGYAWRSYRENVGAGYQDLRQAMAGWMGSAGHRDNILAADVTQVGLGFAAGPGMMPGNVPRLFWTMVLAAPR</sequence>
<keyword evidence="4" id="KW-1185">Reference proteome</keyword>